<dbReference type="EMBL" id="NIDE01000017">
    <property type="protein sequence ID" value="OWK36707.1"/>
    <property type="molecule type" value="Genomic_DNA"/>
</dbReference>
<name>A0A225DKM8_9BACT</name>
<accession>A0A225DKM8</accession>
<dbReference type="RefSeq" id="WP_088259677.1">
    <property type="nucleotide sequence ID" value="NZ_NIDE01000017.1"/>
</dbReference>
<dbReference type="Proteomes" id="UP000214646">
    <property type="component" value="Unassembled WGS sequence"/>
</dbReference>
<gene>
    <name evidence="1" type="ORF">FRUB_09270</name>
</gene>
<keyword evidence="2" id="KW-1185">Reference proteome</keyword>
<reference evidence="2" key="1">
    <citation type="submission" date="2017-06" db="EMBL/GenBank/DDBJ databases">
        <title>Genome analysis of Fimbriiglobus ruber SP5, the first member of the order Planctomycetales with confirmed chitinolytic capability.</title>
        <authorList>
            <person name="Ravin N.V."/>
            <person name="Rakitin A.L."/>
            <person name="Ivanova A.A."/>
            <person name="Beletsky A.V."/>
            <person name="Kulichevskaya I.S."/>
            <person name="Mardanov A.V."/>
            <person name="Dedysh S.N."/>
        </authorList>
    </citation>
    <scope>NUCLEOTIDE SEQUENCE [LARGE SCALE GENOMIC DNA]</scope>
    <source>
        <strain evidence="2">SP5</strain>
    </source>
</reference>
<dbReference type="AlphaFoldDB" id="A0A225DKM8"/>
<protein>
    <submittedName>
        <fullName evidence="1">Uncharacterized protein</fullName>
    </submittedName>
</protein>
<proteinExistence type="predicted"/>
<organism evidence="1 2">
    <name type="scientific">Fimbriiglobus ruber</name>
    <dbReference type="NCBI Taxonomy" id="1908690"/>
    <lineage>
        <taxon>Bacteria</taxon>
        <taxon>Pseudomonadati</taxon>
        <taxon>Planctomycetota</taxon>
        <taxon>Planctomycetia</taxon>
        <taxon>Gemmatales</taxon>
        <taxon>Gemmataceae</taxon>
        <taxon>Fimbriiglobus</taxon>
    </lineage>
</organism>
<evidence type="ECO:0000313" key="1">
    <source>
        <dbReference type="EMBL" id="OWK36707.1"/>
    </source>
</evidence>
<sequence>MAEPNSGDWLPSDMIGRIVEEILAWNGEYPLSWSSELTEDLRDPAVFKTYLATHAVLWGASPELAATEPPRPKNPERG</sequence>
<comment type="caution">
    <text evidence="1">The sequence shown here is derived from an EMBL/GenBank/DDBJ whole genome shotgun (WGS) entry which is preliminary data.</text>
</comment>
<evidence type="ECO:0000313" key="2">
    <source>
        <dbReference type="Proteomes" id="UP000214646"/>
    </source>
</evidence>